<dbReference type="Proteomes" id="UP000051952">
    <property type="component" value="Unassembled WGS sequence"/>
</dbReference>
<dbReference type="EMBL" id="CYKH01002036">
    <property type="protein sequence ID" value="CUG92357.1"/>
    <property type="molecule type" value="Genomic_DNA"/>
</dbReference>
<feature type="non-terminal residue" evidence="3">
    <location>
        <position position="340"/>
    </location>
</feature>
<feature type="domain" description="Aminotransferase class V" evidence="2">
    <location>
        <begin position="77"/>
        <end position="289"/>
    </location>
</feature>
<dbReference type="OrthoDB" id="5978656at2759"/>
<dbReference type="GO" id="GO:0043420">
    <property type="term" value="P:anthranilate metabolic process"/>
    <property type="evidence" value="ECO:0007669"/>
    <property type="project" value="TreeGrafter"/>
</dbReference>
<accession>A0A0S4JQV4</accession>
<dbReference type="GO" id="GO:0030429">
    <property type="term" value="F:kynureninase activity"/>
    <property type="evidence" value="ECO:0007669"/>
    <property type="project" value="InterPro"/>
</dbReference>
<dbReference type="InterPro" id="IPR010111">
    <property type="entry name" value="Kynureninase"/>
</dbReference>
<dbReference type="PANTHER" id="PTHR14084">
    <property type="entry name" value="KYNURENINASE"/>
    <property type="match status" value="1"/>
</dbReference>
<keyword evidence="4" id="KW-1185">Reference proteome</keyword>
<evidence type="ECO:0000313" key="4">
    <source>
        <dbReference type="Proteomes" id="UP000051952"/>
    </source>
</evidence>
<dbReference type="PANTHER" id="PTHR14084:SF0">
    <property type="entry name" value="KYNURENINASE"/>
    <property type="match status" value="1"/>
</dbReference>
<proteinExistence type="predicted"/>
<organism evidence="3 4">
    <name type="scientific">Bodo saltans</name>
    <name type="common">Flagellated protozoan</name>
    <dbReference type="NCBI Taxonomy" id="75058"/>
    <lineage>
        <taxon>Eukaryota</taxon>
        <taxon>Discoba</taxon>
        <taxon>Euglenozoa</taxon>
        <taxon>Kinetoplastea</taxon>
        <taxon>Metakinetoplastina</taxon>
        <taxon>Eubodonida</taxon>
        <taxon>Bodonidae</taxon>
        <taxon>Bodo</taxon>
    </lineage>
</organism>
<dbReference type="SUPFAM" id="SSF53383">
    <property type="entry name" value="PLP-dependent transferases"/>
    <property type="match status" value="1"/>
</dbReference>
<dbReference type="GO" id="GO:0030170">
    <property type="term" value="F:pyridoxal phosphate binding"/>
    <property type="evidence" value="ECO:0007669"/>
    <property type="project" value="InterPro"/>
</dbReference>
<dbReference type="Gene3D" id="3.40.640.10">
    <property type="entry name" value="Type I PLP-dependent aspartate aminotransferase-like (Major domain)"/>
    <property type="match status" value="1"/>
</dbReference>
<dbReference type="GO" id="GO:0009435">
    <property type="term" value="P:NAD+ biosynthetic process"/>
    <property type="evidence" value="ECO:0007669"/>
    <property type="project" value="InterPro"/>
</dbReference>
<dbReference type="Pfam" id="PF00266">
    <property type="entry name" value="Aminotran_5"/>
    <property type="match status" value="1"/>
</dbReference>
<dbReference type="AlphaFoldDB" id="A0A0S4JQV4"/>
<dbReference type="OMA" id="YTEVWEF"/>
<evidence type="ECO:0000259" key="2">
    <source>
        <dbReference type="Pfam" id="PF00266"/>
    </source>
</evidence>
<dbReference type="InterPro" id="IPR000192">
    <property type="entry name" value="Aminotrans_V_dom"/>
</dbReference>
<evidence type="ECO:0000256" key="1">
    <source>
        <dbReference type="ARBA" id="ARBA00022898"/>
    </source>
</evidence>
<dbReference type="GO" id="GO:0019441">
    <property type="term" value="P:L-tryptophan catabolic process to kynurenine"/>
    <property type="evidence" value="ECO:0007669"/>
    <property type="project" value="TreeGrafter"/>
</dbReference>
<reference evidence="4" key="1">
    <citation type="submission" date="2015-09" db="EMBL/GenBank/DDBJ databases">
        <authorList>
            <consortium name="Pathogen Informatics"/>
        </authorList>
    </citation>
    <scope>NUCLEOTIDE SEQUENCE [LARGE SCALE GENOMIC DNA]</scope>
    <source>
        <strain evidence="4">Lake Konstanz</strain>
    </source>
</reference>
<keyword evidence="1" id="KW-0663">Pyridoxal phosphate</keyword>
<name>A0A0S4JQV4_BODSA</name>
<dbReference type="VEuPathDB" id="TriTrypDB:BSAL_02625"/>
<dbReference type="NCBIfam" id="TIGR01814">
    <property type="entry name" value="kynureninase"/>
    <property type="match status" value="1"/>
</dbReference>
<dbReference type="GO" id="GO:0005737">
    <property type="term" value="C:cytoplasm"/>
    <property type="evidence" value="ECO:0007669"/>
    <property type="project" value="InterPro"/>
</dbReference>
<protein>
    <submittedName>
        <fullName evidence="3">Kynureninase, putative</fullName>
    </submittedName>
</protein>
<dbReference type="PIRSF" id="PIRSF038800">
    <property type="entry name" value="KYNU"/>
    <property type="match status" value="1"/>
</dbReference>
<evidence type="ECO:0000313" key="3">
    <source>
        <dbReference type="EMBL" id="CUG92357.1"/>
    </source>
</evidence>
<dbReference type="InterPro" id="IPR015424">
    <property type="entry name" value="PyrdxlP-dep_Trfase"/>
</dbReference>
<sequence length="340" mass="37487">MSSSEAIYQSLLAKAGSDADITSVAFARALDAQDDLAPYRSEFYFPGKNHVTSLGGEHADSFRYFCGNSLGLQHRDVGEAVQQEVLKWRTQGVEGHFLAPNPWFEIDDILRDDMAQVVGAKPSEVVIMNSLTANLHLLLTAFYRPDGRRRKLMSEIFPFPSDTHAFVSQVQNHGLNVEECYLTVPSSTASGGPEIITTESFLEAIEEHGDEVAVILLGAVHFLTGQYMDIARITEAAHAKGILVGVDAAHAAGNVPLQLHEWNVDFACWCTYKYLNAGPGNIAGLFVHDRHTTSSTEEEGRAVQRRENASGGMFPIAPLRGWWGHQRTNRFSLHKNFDAS</sequence>
<dbReference type="InterPro" id="IPR015421">
    <property type="entry name" value="PyrdxlP-dep_Trfase_major"/>
</dbReference>
<gene>
    <name evidence="3" type="ORF">BSAL_02625</name>
</gene>